<dbReference type="InterPro" id="IPR056823">
    <property type="entry name" value="TEN-like_YD-shell"/>
</dbReference>
<dbReference type="InterPro" id="IPR022385">
    <property type="entry name" value="Rhs_assc_core"/>
</dbReference>
<protein>
    <submittedName>
        <fullName evidence="3">RHS repeat-associated protein</fullName>
    </submittedName>
</protein>
<comment type="caution">
    <text evidence="3">The sequence shown here is derived from an EMBL/GenBank/DDBJ whole genome shotgun (WGS) entry which is preliminary data.</text>
</comment>
<name>A0A4R3YIZ0_9GAMM</name>
<dbReference type="Pfam" id="PF25023">
    <property type="entry name" value="TEN_YD-shell"/>
    <property type="match status" value="1"/>
</dbReference>
<keyword evidence="4" id="KW-1185">Reference proteome</keyword>
<dbReference type="PANTHER" id="PTHR32305">
    <property type="match status" value="1"/>
</dbReference>
<dbReference type="AlphaFoldDB" id="A0A4R3YIZ0"/>
<dbReference type="OrthoDB" id="9815903at2"/>
<dbReference type="PANTHER" id="PTHR32305:SF15">
    <property type="entry name" value="PROTEIN RHSA-RELATED"/>
    <property type="match status" value="1"/>
</dbReference>
<evidence type="ECO:0000259" key="2">
    <source>
        <dbReference type="Pfam" id="PF25023"/>
    </source>
</evidence>
<evidence type="ECO:0000256" key="1">
    <source>
        <dbReference type="ARBA" id="ARBA00022737"/>
    </source>
</evidence>
<keyword evidence="1" id="KW-0677">Repeat</keyword>
<evidence type="ECO:0000313" key="4">
    <source>
        <dbReference type="Proteomes" id="UP000295645"/>
    </source>
</evidence>
<dbReference type="Proteomes" id="UP000295645">
    <property type="component" value="Unassembled WGS sequence"/>
</dbReference>
<organism evidence="3 4">
    <name type="scientific">Luteibacter rhizovicinus</name>
    <dbReference type="NCBI Taxonomy" id="242606"/>
    <lineage>
        <taxon>Bacteria</taxon>
        <taxon>Pseudomonadati</taxon>
        <taxon>Pseudomonadota</taxon>
        <taxon>Gammaproteobacteria</taxon>
        <taxon>Lysobacterales</taxon>
        <taxon>Rhodanobacteraceae</taxon>
        <taxon>Luteibacter</taxon>
    </lineage>
</organism>
<evidence type="ECO:0000313" key="3">
    <source>
        <dbReference type="EMBL" id="TCV92081.1"/>
    </source>
</evidence>
<sequence>MCLTPSAYAQEKVTYFYTDPRGTPLTETDGNGATTAIFDYKPYGTAVLGGGLSGPGFSGHFNDDDTALVYMQARYFDPSIGRFLSIDPAGFLPGNIFSFNRNAYTNNNPLTNIDLDGRVVTSVHSSNNVNLAADINANSATQFAFDKNDQLVATTAPINPNGSSYYSSKLVGMINASTSNVADISSTAPDANGVIVDVDRDSGGGMTVLRADGSVAITISGNANTSLKDISGGQLRDTPADILTHEIVGHGAPMTIGMDSGNAVINENEARAQIPGAGQRAPEPNHVESKAITDCGMLCTH</sequence>
<feature type="domain" description="Teneurin-like YD-shell" evidence="2">
    <location>
        <begin position="14"/>
        <end position="90"/>
    </location>
</feature>
<dbReference type="EMBL" id="SMCS01000008">
    <property type="protein sequence ID" value="TCV92081.1"/>
    <property type="molecule type" value="Genomic_DNA"/>
</dbReference>
<dbReference type="NCBIfam" id="TIGR03696">
    <property type="entry name" value="Rhs_assc_core"/>
    <property type="match status" value="1"/>
</dbReference>
<dbReference type="Gene3D" id="2.180.10.10">
    <property type="entry name" value="RHS repeat-associated core"/>
    <property type="match status" value="1"/>
</dbReference>
<proteinExistence type="predicted"/>
<reference evidence="3 4" key="1">
    <citation type="submission" date="2019-03" db="EMBL/GenBank/DDBJ databases">
        <title>Above-ground endophytic microbial communities from plants in different locations in the United States.</title>
        <authorList>
            <person name="Frank C."/>
        </authorList>
    </citation>
    <scope>NUCLEOTIDE SEQUENCE [LARGE SCALE GENOMIC DNA]</scope>
    <source>
        <strain evidence="3 4">LP_13_YM</strain>
    </source>
</reference>
<accession>A0A4R3YIZ0</accession>
<dbReference type="InterPro" id="IPR050708">
    <property type="entry name" value="T6SS_VgrG/RHS"/>
</dbReference>
<gene>
    <name evidence="3" type="ORF">EC912_10873</name>
</gene>